<sequence length="347" mass="38903">MPLPERLNAVEPFVRELFEELQSRCEEERAQYALAGQTPSAHKANFWLAHTDPERISGYIFKSRLFLQGFDDFRCGGHISKEQLRFAVLVQHFASQDTLDFQRSRAQRMHDDSFEGVLTQGVNAQLITDAHRAEWAVDGAAYVFSDSVGGESDEERKQALIDFRMELVAALEQFLLDFCRRRQLSENGTLCLLQAVTTQMSQCGLANLDRCSRAGEYMVGGARLKQHVNYNISCMDAGPLGEALKLTLGCLKEGFQFIQRTARAESDMADDASTQGCDPTSRMYQCATLRFTTKLGLESPHGEDQIQCDVIDVYDEVFIKETCGAVKRELPQSALGSRPTVDLESLD</sequence>
<protein>
    <submittedName>
        <fullName evidence="1">Smyd3 protein</fullName>
    </submittedName>
</protein>
<dbReference type="EMBL" id="CAJNIZ010034402">
    <property type="protein sequence ID" value="CAE7552257.1"/>
    <property type="molecule type" value="Genomic_DNA"/>
</dbReference>
<proteinExistence type="predicted"/>
<dbReference type="AlphaFoldDB" id="A0A812U5A3"/>
<name>A0A812U5A3_SYMPI</name>
<accession>A0A812U5A3</accession>
<organism evidence="1 2">
    <name type="scientific">Symbiodinium pilosum</name>
    <name type="common">Dinoflagellate</name>
    <dbReference type="NCBI Taxonomy" id="2952"/>
    <lineage>
        <taxon>Eukaryota</taxon>
        <taxon>Sar</taxon>
        <taxon>Alveolata</taxon>
        <taxon>Dinophyceae</taxon>
        <taxon>Suessiales</taxon>
        <taxon>Symbiodiniaceae</taxon>
        <taxon>Symbiodinium</taxon>
    </lineage>
</organism>
<dbReference type="OrthoDB" id="420404at2759"/>
<keyword evidence="2" id="KW-1185">Reference proteome</keyword>
<evidence type="ECO:0000313" key="1">
    <source>
        <dbReference type="EMBL" id="CAE7552257.1"/>
    </source>
</evidence>
<reference evidence="1" key="1">
    <citation type="submission" date="2021-02" db="EMBL/GenBank/DDBJ databases">
        <authorList>
            <person name="Dougan E. K."/>
            <person name="Rhodes N."/>
            <person name="Thang M."/>
            <person name="Chan C."/>
        </authorList>
    </citation>
    <scope>NUCLEOTIDE SEQUENCE</scope>
</reference>
<dbReference type="Proteomes" id="UP000649617">
    <property type="component" value="Unassembled WGS sequence"/>
</dbReference>
<evidence type="ECO:0000313" key="2">
    <source>
        <dbReference type="Proteomes" id="UP000649617"/>
    </source>
</evidence>
<gene>
    <name evidence="1" type="primary">Smyd3</name>
    <name evidence="1" type="ORF">SPIL2461_LOCUS14673</name>
</gene>
<comment type="caution">
    <text evidence="1">The sequence shown here is derived from an EMBL/GenBank/DDBJ whole genome shotgun (WGS) entry which is preliminary data.</text>
</comment>